<dbReference type="Gene3D" id="3.40.720.10">
    <property type="entry name" value="Alkaline Phosphatase, subunit A"/>
    <property type="match status" value="1"/>
</dbReference>
<dbReference type="AlphaFoldDB" id="A0A9N9ADI0"/>
<dbReference type="GO" id="GO:0009395">
    <property type="term" value="P:phospholipid catabolic process"/>
    <property type="evidence" value="ECO:0007669"/>
    <property type="project" value="TreeGrafter"/>
</dbReference>
<evidence type="ECO:0000256" key="1">
    <source>
        <dbReference type="ARBA" id="ARBA00022801"/>
    </source>
</evidence>
<evidence type="ECO:0000256" key="2">
    <source>
        <dbReference type="SAM" id="SignalP"/>
    </source>
</evidence>
<dbReference type="Pfam" id="PF04185">
    <property type="entry name" value="Phosphoesterase"/>
    <property type="match status" value="1"/>
</dbReference>
<gene>
    <name evidence="3" type="ORF">CPELLU_LOCUS3725</name>
</gene>
<comment type="caution">
    <text evidence="3">The sequence shown here is derived from an EMBL/GenBank/DDBJ whole genome shotgun (WGS) entry which is preliminary data.</text>
</comment>
<evidence type="ECO:0000313" key="4">
    <source>
        <dbReference type="Proteomes" id="UP000789759"/>
    </source>
</evidence>
<keyword evidence="4" id="KW-1185">Reference proteome</keyword>
<name>A0A9N9ADI0_9GLOM</name>
<dbReference type="PANTHER" id="PTHR31956">
    <property type="entry name" value="NON-SPECIFIC PHOSPHOLIPASE C4-RELATED"/>
    <property type="match status" value="1"/>
</dbReference>
<dbReference type="Proteomes" id="UP000789759">
    <property type="component" value="Unassembled WGS sequence"/>
</dbReference>
<proteinExistence type="predicted"/>
<dbReference type="GO" id="GO:0016788">
    <property type="term" value="F:hydrolase activity, acting on ester bonds"/>
    <property type="evidence" value="ECO:0007669"/>
    <property type="project" value="InterPro"/>
</dbReference>
<sequence>MKLIIFVTLLAIFSAGFAGAIVTGNYFDRIFVIWFENQDYSSVVNNTYLTSLYNSNEGELLTNYFAVSHPSEPNYVASIYGSTAGITNDGDYNITGCNVVDLLEAKSISWKGYFENYTCGVCYTGDSCPTKKVDSSVLDTDISGNTVPQFAYYVPNLNDDGHDTSLTYAMNWFQTWFNARRTNPNFNTNTLFVVIWDEAVSSTSNQVFAMLYGTPVVPTSNHDDNTAYTHYSIMKTVEANWNLTNCNRNDVTANQFMNLRHP</sequence>
<dbReference type="InterPro" id="IPR017850">
    <property type="entry name" value="Alkaline_phosphatase_core_sf"/>
</dbReference>
<feature type="chain" id="PRO_5040425819" evidence="2">
    <location>
        <begin position="19"/>
        <end position="262"/>
    </location>
</feature>
<organism evidence="3 4">
    <name type="scientific">Cetraspora pellucida</name>
    <dbReference type="NCBI Taxonomy" id="1433469"/>
    <lineage>
        <taxon>Eukaryota</taxon>
        <taxon>Fungi</taxon>
        <taxon>Fungi incertae sedis</taxon>
        <taxon>Mucoromycota</taxon>
        <taxon>Glomeromycotina</taxon>
        <taxon>Glomeromycetes</taxon>
        <taxon>Diversisporales</taxon>
        <taxon>Gigasporaceae</taxon>
        <taxon>Cetraspora</taxon>
    </lineage>
</organism>
<protein>
    <submittedName>
        <fullName evidence="3">4493_t:CDS:1</fullName>
    </submittedName>
</protein>
<reference evidence="3" key="1">
    <citation type="submission" date="2021-06" db="EMBL/GenBank/DDBJ databases">
        <authorList>
            <person name="Kallberg Y."/>
            <person name="Tangrot J."/>
            <person name="Rosling A."/>
        </authorList>
    </citation>
    <scope>NUCLEOTIDE SEQUENCE</scope>
    <source>
        <strain evidence="3">FL966</strain>
    </source>
</reference>
<keyword evidence="2" id="KW-0732">Signal</keyword>
<keyword evidence="1" id="KW-0378">Hydrolase</keyword>
<accession>A0A9N9ADI0</accession>
<feature type="signal peptide" evidence="2">
    <location>
        <begin position="1"/>
        <end position="18"/>
    </location>
</feature>
<dbReference type="EMBL" id="CAJVQA010001843">
    <property type="protein sequence ID" value="CAG8528373.1"/>
    <property type="molecule type" value="Genomic_DNA"/>
</dbReference>
<dbReference type="InterPro" id="IPR007312">
    <property type="entry name" value="Phosphoesterase"/>
</dbReference>
<evidence type="ECO:0000313" key="3">
    <source>
        <dbReference type="EMBL" id="CAG8528373.1"/>
    </source>
</evidence>
<dbReference type="OrthoDB" id="5135119at2759"/>
<dbReference type="PANTHER" id="PTHR31956:SF8">
    <property type="entry name" value="ACID PHOSPHATASE PHOA (AFU_ORTHOLOGUE AFUA_1G03570)"/>
    <property type="match status" value="1"/>
</dbReference>